<dbReference type="EMBL" id="JMQM01000001">
    <property type="protein sequence ID" value="KFB09638.1"/>
    <property type="molecule type" value="Genomic_DNA"/>
</dbReference>
<evidence type="ECO:0000256" key="1">
    <source>
        <dbReference type="SAM" id="SignalP"/>
    </source>
</evidence>
<evidence type="ECO:0000313" key="3">
    <source>
        <dbReference type="Proteomes" id="UP000053675"/>
    </source>
</evidence>
<gene>
    <name evidence="2" type="ORF">EL18_00655</name>
</gene>
<accession>A0A084U9K2</accession>
<dbReference type="STRING" id="472175.EL18_00655"/>
<dbReference type="Proteomes" id="UP000053675">
    <property type="component" value="Unassembled WGS sequence"/>
</dbReference>
<dbReference type="RefSeq" id="WP_036479712.1">
    <property type="nucleotide sequence ID" value="NZ_JMQM01000001.1"/>
</dbReference>
<protein>
    <recommendedName>
        <fullName evidence="4">Antifreeze protein, type I</fullName>
    </recommendedName>
</protein>
<name>A0A084U9K2_9HYPH</name>
<organism evidence="2 3">
    <name type="scientific">Nitratireductor basaltis</name>
    <dbReference type="NCBI Taxonomy" id="472175"/>
    <lineage>
        <taxon>Bacteria</taxon>
        <taxon>Pseudomonadati</taxon>
        <taxon>Pseudomonadota</taxon>
        <taxon>Alphaproteobacteria</taxon>
        <taxon>Hyphomicrobiales</taxon>
        <taxon>Phyllobacteriaceae</taxon>
        <taxon>Nitratireductor</taxon>
    </lineage>
</organism>
<comment type="caution">
    <text evidence="2">The sequence shown here is derived from an EMBL/GenBank/DDBJ whole genome shotgun (WGS) entry which is preliminary data.</text>
</comment>
<dbReference type="OrthoDB" id="8453806at2"/>
<evidence type="ECO:0000313" key="2">
    <source>
        <dbReference type="EMBL" id="KFB09638.1"/>
    </source>
</evidence>
<feature type="signal peptide" evidence="1">
    <location>
        <begin position="1"/>
        <end position="28"/>
    </location>
</feature>
<evidence type="ECO:0008006" key="4">
    <source>
        <dbReference type="Google" id="ProtNLM"/>
    </source>
</evidence>
<sequence>MFRKLQIAALTAVMGLGSIAAMPTAAQADGIYFSFGSDGSRAGVYVGERGRHYRPAPPRRHACTPNRALRKAERMGLRRARVTRANRNIIRVTGRTRYGRDSIVFARSYNCPVIR</sequence>
<reference evidence="2 3" key="1">
    <citation type="submission" date="2014-05" db="EMBL/GenBank/DDBJ databases">
        <title>Draft Genome Sequence of Nitratireductor basaltis Strain UMTGB225, A Marine Bacterium Isolated from Green Barrel Tunicate.</title>
        <authorList>
            <person name="Gan H.Y."/>
        </authorList>
    </citation>
    <scope>NUCLEOTIDE SEQUENCE [LARGE SCALE GENOMIC DNA]</scope>
    <source>
        <strain evidence="2 3">UMTGB225</strain>
    </source>
</reference>
<keyword evidence="3" id="KW-1185">Reference proteome</keyword>
<dbReference type="AlphaFoldDB" id="A0A084U9K2"/>
<feature type="chain" id="PRO_5001783199" description="Antifreeze protein, type I" evidence="1">
    <location>
        <begin position="29"/>
        <end position="115"/>
    </location>
</feature>
<dbReference type="eggNOG" id="ENOG5031BPD">
    <property type="taxonomic scope" value="Bacteria"/>
</dbReference>
<dbReference type="PATRIC" id="fig|472175.3.peg.670"/>
<proteinExistence type="predicted"/>
<keyword evidence="1" id="KW-0732">Signal</keyword>